<accession>B6EFD7</accession>
<dbReference type="GeneID" id="20964544"/>
<reference evidence="1 2" key="1">
    <citation type="journal article" date="2008" name="J. Bacteriol.">
        <title>SRV, a new viral isolate from Stygiolobus and general properties of the crenarchaeal rudiviruses and their virus-host interactions.</title>
        <authorList>
            <person name="Vestergaard G."/>
            <person name="Shah S.A."/>
            <person name="Bize A."/>
            <person name="Reitberger W."/>
            <person name="Reuter M."/>
            <person name="Phan H."/>
            <person name="Briegel A."/>
            <person name="Rachel R."/>
            <person name="Garrett R.A."/>
            <person name="Prangishvili D."/>
        </authorList>
    </citation>
    <scope>NUCLEOTIDE SEQUENCE [LARGE SCALE GENOMIC DNA]</scope>
</reference>
<dbReference type="OrthoDB" id="12283at10239"/>
<evidence type="ECO:0000313" key="2">
    <source>
        <dbReference type="Proteomes" id="UP000203343"/>
    </source>
</evidence>
<dbReference type="KEGG" id="vg:20964544"/>
<name>B6EFD7_9VIRU</name>
<protein>
    <submittedName>
        <fullName evidence="1">Uncharacterized protein</fullName>
    </submittedName>
</protein>
<evidence type="ECO:0000313" key="1">
    <source>
        <dbReference type="EMBL" id="CAQ58472.1"/>
    </source>
</evidence>
<organism evidence="1 2">
    <name type="scientific">Stygiolobus rod-shaped virus</name>
    <dbReference type="NCBI Taxonomy" id="537009"/>
    <lineage>
        <taxon>Viruses</taxon>
        <taxon>Adnaviria</taxon>
        <taxon>Zilligvirae</taxon>
        <taxon>Taleaviricota</taxon>
        <taxon>Tokiviricetes</taxon>
        <taxon>Ligamenvirales</taxon>
        <taxon>Rudiviridae</taxon>
        <taxon>Azorudivirus</taxon>
        <taxon>Azorudivirus furnasense</taxon>
        <taxon>Azorudivirus SRV</taxon>
    </lineage>
</organism>
<dbReference type="RefSeq" id="YP_009094256.1">
    <property type="nucleotide sequence ID" value="NC_025375.1"/>
</dbReference>
<proteinExistence type="predicted"/>
<dbReference type="Proteomes" id="UP000203343">
    <property type="component" value="Segment"/>
</dbReference>
<keyword evidence="2" id="KW-1185">Reference proteome</keyword>
<dbReference type="EMBL" id="FM164764">
    <property type="protein sequence ID" value="CAQ58472.1"/>
    <property type="molecule type" value="Genomic_DNA"/>
</dbReference>
<sequence>MLIYTFVGYCQHLDELDFDYVIIDKYFNNCSPEQLEKYKDKIIWNETNEQDLRLRIKKQLLKIIEHMETTKDEYLAIIDSDLIIPNLRNMNIGVGLFSPCYYALHKGKGYIAPWCFGTNFIFNRIWLPYLKAVISSYDNPGEPIDGYIHFHMPISHILIPGTRHFIKVEGGEIEKSITENNLTETIHHNFIPVRVWK</sequence>